<dbReference type="InterPro" id="IPR036322">
    <property type="entry name" value="WD40_repeat_dom_sf"/>
</dbReference>
<dbReference type="PANTHER" id="PTHR45903">
    <property type="entry name" value="GLUTAMATE-RICH WD REPEAT-CONTAINING PROTEIN 1"/>
    <property type="match status" value="1"/>
</dbReference>
<organism evidence="10 11">
    <name type="scientific">Monoraphidium neglectum</name>
    <dbReference type="NCBI Taxonomy" id="145388"/>
    <lineage>
        <taxon>Eukaryota</taxon>
        <taxon>Viridiplantae</taxon>
        <taxon>Chlorophyta</taxon>
        <taxon>core chlorophytes</taxon>
        <taxon>Chlorophyceae</taxon>
        <taxon>CS clade</taxon>
        <taxon>Sphaeropleales</taxon>
        <taxon>Selenastraceae</taxon>
        <taxon>Monoraphidium</taxon>
    </lineage>
</organism>
<feature type="repeat" description="WD" evidence="7">
    <location>
        <begin position="381"/>
        <end position="415"/>
    </location>
</feature>
<dbReference type="AlphaFoldDB" id="A0A0D2LN97"/>
<feature type="domain" description="Histone-binding protein RBBP4-like N-terminal" evidence="9">
    <location>
        <begin position="58"/>
        <end position="123"/>
    </location>
</feature>
<dbReference type="Gene3D" id="2.130.10.10">
    <property type="entry name" value="YVTN repeat-like/Quinoprotein amine dehydrogenase"/>
    <property type="match status" value="1"/>
</dbReference>
<dbReference type="PRINTS" id="PR00320">
    <property type="entry name" value="GPROTEINBRPT"/>
</dbReference>
<evidence type="ECO:0000256" key="7">
    <source>
        <dbReference type="PROSITE-ProRule" id="PRU00221"/>
    </source>
</evidence>
<evidence type="ECO:0000256" key="2">
    <source>
        <dbReference type="ARBA" id="ARBA00009341"/>
    </source>
</evidence>
<dbReference type="GeneID" id="25726326"/>
<dbReference type="PROSITE" id="PS00678">
    <property type="entry name" value="WD_REPEATS_1"/>
    <property type="match status" value="2"/>
</dbReference>
<dbReference type="InterPro" id="IPR019775">
    <property type="entry name" value="WD40_repeat_CS"/>
</dbReference>
<dbReference type="Proteomes" id="UP000054498">
    <property type="component" value="Unassembled WGS sequence"/>
</dbReference>
<dbReference type="EMBL" id="KK100235">
    <property type="protein sequence ID" value="KIZ07739.1"/>
    <property type="molecule type" value="Genomic_DNA"/>
</dbReference>
<dbReference type="RefSeq" id="XP_013906758.1">
    <property type="nucleotide sequence ID" value="XM_014051304.1"/>
</dbReference>
<dbReference type="InterPro" id="IPR001680">
    <property type="entry name" value="WD40_rpt"/>
</dbReference>
<dbReference type="SMART" id="SM00320">
    <property type="entry name" value="WD40"/>
    <property type="match status" value="5"/>
</dbReference>
<dbReference type="InterPro" id="IPR022052">
    <property type="entry name" value="Histone-bd_RBBP4-like_N"/>
</dbReference>
<evidence type="ECO:0000259" key="9">
    <source>
        <dbReference type="Pfam" id="PF12265"/>
    </source>
</evidence>
<feature type="compositionally biased region" description="Low complexity" evidence="8">
    <location>
        <begin position="16"/>
        <end position="25"/>
    </location>
</feature>
<feature type="region of interest" description="Disordered" evidence="8">
    <location>
        <begin position="1"/>
        <end position="60"/>
    </location>
</feature>
<evidence type="ECO:0000256" key="4">
    <source>
        <dbReference type="ARBA" id="ARBA00022737"/>
    </source>
</evidence>
<feature type="compositionally biased region" description="Basic residues" evidence="8">
    <location>
        <begin position="1"/>
        <end position="15"/>
    </location>
</feature>
<evidence type="ECO:0000256" key="1">
    <source>
        <dbReference type="ARBA" id="ARBA00004123"/>
    </source>
</evidence>
<comment type="subcellular location">
    <subcellularLocation>
        <location evidence="1">Nucleus</location>
    </subcellularLocation>
</comment>
<feature type="compositionally biased region" description="Acidic residues" evidence="8">
    <location>
        <begin position="160"/>
        <end position="173"/>
    </location>
</feature>
<evidence type="ECO:0000256" key="8">
    <source>
        <dbReference type="SAM" id="MobiDB-lite"/>
    </source>
</evidence>
<name>A0A0D2LN97_9CHLO</name>
<comment type="similarity">
    <text evidence="2">Belongs to the WD repeat RBAP46/RBAP48/MSI1 family.</text>
</comment>
<keyword evidence="3 7" id="KW-0853">WD repeat</keyword>
<protein>
    <recommendedName>
        <fullName evidence="6">Glutamate-rich WD repeat-containing protein 1</fullName>
    </recommendedName>
</protein>
<dbReference type="PROSITE" id="PS50082">
    <property type="entry name" value="WD_REPEATS_2"/>
    <property type="match status" value="3"/>
</dbReference>
<dbReference type="InterPro" id="IPR020472">
    <property type="entry name" value="WD40_PAC1"/>
</dbReference>
<feature type="compositionally biased region" description="Basic residues" evidence="8">
    <location>
        <begin position="129"/>
        <end position="139"/>
    </location>
</feature>
<keyword evidence="11" id="KW-1185">Reference proteome</keyword>
<dbReference type="Pfam" id="PF00400">
    <property type="entry name" value="WD40"/>
    <property type="match status" value="3"/>
</dbReference>
<keyword evidence="5" id="KW-0539">Nucleus</keyword>
<accession>A0A0D2LN97</accession>
<keyword evidence="4" id="KW-0677">Repeat</keyword>
<feature type="repeat" description="WD" evidence="7">
    <location>
        <begin position="291"/>
        <end position="333"/>
    </location>
</feature>
<dbReference type="PANTHER" id="PTHR45903:SF1">
    <property type="entry name" value="GLUTAMATE-RICH WD REPEAT-CONTAINING PROTEIN 1"/>
    <property type="match status" value="1"/>
</dbReference>
<feature type="repeat" description="WD" evidence="7">
    <location>
        <begin position="335"/>
        <end position="370"/>
    </location>
</feature>
<evidence type="ECO:0000256" key="3">
    <source>
        <dbReference type="ARBA" id="ARBA00022574"/>
    </source>
</evidence>
<sequence>MRKPQKAAGKKKKAQKAPAAAAAGARSGPGGSSSMDTDPGDAGAPSVWRPGLDPVGEDEELDYDPTAYDCLHRFNLEWPCLSFDMLRDDLGAPRAAFPHTVFMVAGTQAAQARQNHIAVLKLAALGQGRHGKRDGKRRRGGGDDDESSSDESSSGSEGGSDSEMDASDDEDDREPPARMHYRLVQQNSGVNRIRAMPQRPGVLAVWNDNRQVRILDVSAQLAELAAEEQLPAAKPQKVTLNPLASHTHSMEGFALGWSPVKAGRLASGDCKRHLHVWEPAEGGGWAVSGVYNGHEDSVEDIAWSHTEETVFASCGVDKTVRIWDTRERGRSMLSVAAHDCDVNVIGWNALVTYMLASGGDDGSLRIWDLRAFKDGGFVSHFAFHKGAVTSVEWSPYESSMLATSGADNSLAVWDLALERDPEEEEALAPEGNAVPQEELPAQLLFVHAGQADIKELHWHAQIPGMIGSTAGDGFNLFRPSNL</sequence>
<proteinExistence type="inferred from homology"/>
<dbReference type="Pfam" id="PF12265">
    <property type="entry name" value="CAF1C_H4-bd"/>
    <property type="match status" value="1"/>
</dbReference>
<dbReference type="STRING" id="145388.A0A0D2LN97"/>
<gene>
    <name evidence="10" type="ORF">MNEG_0208</name>
</gene>
<evidence type="ECO:0000256" key="6">
    <source>
        <dbReference type="ARBA" id="ARBA00040876"/>
    </source>
</evidence>
<evidence type="ECO:0000313" key="11">
    <source>
        <dbReference type="Proteomes" id="UP000054498"/>
    </source>
</evidence>
<dbReference type="InterPro" id="IPR051972">
    <property type="entry name" value="Glutamate-rich_WD_repeat"/>
</dbReference>
<feature type="region of interest" description="Disordered" evidence="8">
    <location>
        <begin position="126"/>
        <end position="177"/>
    </location>
</feature>
<dbReference type="GO" id="GO:0005730">
    <property type="term" value="C:nucleolus"/>
    <property type="evidence" value="ECO:0007669"/>
    <property type="project" value="TreeGrafter"/>
</dbReference>
<feature type="compositionally biased region" description="Low complexity" evidence="8">
    <location>
        <begin position="150"/>
        <end position="159"/>
    </location>
</feature>
<evidence type="ECO:0000256" key="5">
    <source>
        <dbReference type="ARBA" id="ARBA00023242"/>
    </source>
</evidence>
<dbReference type="GO" id="GO:0042254">
    <property type="term" value="P:ribosome biogenesis"/>
    <property type="evidence" value="ECO:0007669"/>
    <property type="project" value="TreeGrafter"/>
</dbReference>
<dbReference type="PROSITE" id="PS50294">
    <property type="entry name" value="WD_REPEATS_REGION"/>
    <property type="match status" value="3"/>
</dbReference>
<dbReference type="KEGG" id="mng:MNEG_0208"/>
<evidence type="ECO:0000313" key="10">
    <source>
        <dbReference type="EMBL" id="KIZ07739.1"/>
    </source>
</evidence>
<dbReference type="SUPFAM" id="SSF50978">
    <property type="entry name" value="WD40 repeat-like"/>
    <property type="match status" value="1"/>
</dbReference>
<reference evidence="10 11" key="1">
    <citation type="journal article" date="2013" name="BMC Genomics">
        <title>Reconstruction of the lipid metabolism for the microalga Monoraphidium neglectum from its genome sequence reveals characteristics suitable for biofuel production.</title>
        <authorList>
            <person name="Bogen C."/>
            <person name="Al-Dilaimi A."/>
            <person name="Albersmeier A."/>
            <person name="Wichmann J."/>
            <person name="Grundmann M."/>
            <person name="Rupp O."/>
            <person name="Lauersen K.J."/>
            <person name="Blifernez-Klassen O."/>
            <person name="Kalinowski J."/>
            <person name="Goesmann A."/>
            <person name="Mussgnug J.H."/>
            <person name="Kruse O."/>
        </authorList>
    </citation>
    <scope>NUCLEOTIDE SEQUENCE [LARGE SCALE GENOMIC DNA]</scope>
    <source>
        <strain evidence="10 11">SAG 48.87</strain>
    </source>
</reference>
<dbReference type="InterPro" id="IPR015943">
    <property type="entry name" value="WD40/YVTN_repeat-like_dom_sf"/>
</dbReference>
<dbReference type="OrthoDB" id="2161379at2759"/>